<dbReference type="CDD" id="cd18791">
    <property type="entry name" value="SF2_C_RHA"/>
    <property type="match status" value="1"/>
</dbReference>
<dbReference type="Pfam" id="PF00270">
    <property type="entry name" value="DEAD"/>
    <property type="match status" value="1"/>
</dbReference>
<dbReference type="Gene3D" id="1.20.120.1080">
    <property type="match status" value="1"/>
</dbReference>
<dbReference type="Pfam" id="PF21010">
    <property type="entry name" value="HA2_C"/>
    <property type="match status" value="1"/>
</dbReference>
<dbReference type="GO" id="GO:0005524">
    <property type="term" value="F:ATP binding"/>
    <property type="evidence" value="ECO:0007669"/>
    <property type="project" value="UniProtKB-KW"/>
</dbReference>
<evidence type="ECO:0000259" key="9">
    <source>
        <dbReference type="PROSITE" id="PS51194"/>
    </source>
</evidence>
<dbReference type="InterPro" id="IPR001650">
    <property type="entry name" value="Helicase_C-like"/>
</dbReference>
<evidence type="ECO:0000256" key="2">
    <source>
        <dbReference type="ARBA" id="ARBA00022741"/>
    </source>
</evidence>
<feature type="region of interest" description="Disordered" evidence="7">
    <location>
        <begin position="1"/>
        <end position="36"/>
    </location>
</feature>
<dbReference type="PANTHER" id="PTHR18934">
    <property type="entry name" value="ATP-DEPENDENT RNA HELICASE"/>
    <property type="match status" value="1"/>
</dbReference>
<sequence>MKDADEPGPFVKRQKSNFSHSFPAHSSQGSSRGNTFDNLRKAKQALPIFPARRTLINQIRRLASAIVIGETGSGKTTQIPQYLLESEVNKSSMIAITQPRRVAAITVAQRVAQEMGSTVGGIVGYCVRFEDVTAVNTKLKFMTDGMLLREAILDPHLTRYSIVMLDEAHERTIHTDVLFGVVKAAQRHRLKTGQPQLKIVVMSATMDVDHFSKYFNNAPVLYLEGRQFPIQVMHVKEPQSDYLFAALVTLFQIHKEAPAGEDVLIFLTGQEEIDSAVRSILDLSRDLNDFPKLQVYPLYAALPSHEQIKVFNKTLPGHRKVVVATNIAETSITIHGIKYVIDSGMVKAKVYHPLSGLDLLKVVTASRAQVLQRTGRAGREAPGICYRLFTEAQFKAMDVNTVPEIQRCNLASVVLQLMAMGISDVLSFDFMNKPAPESIKAALEELVLLGALERQPDSEMLKLTPVGKKMAAFPLDPRFSKVILLAKDFGCLEEILSIVSILSVDSVLLNSSKKRLQAGQAHEKFKSSEGDHIMLLNIYRAYKNVNGNRNWCYENYIVARNMNTAQQVRRQLREICVRQQLEISSCGRETTTIRRCLAVGFFMNAAELSKDGEFMTLTTRRQVSIHPSSCLFQHKPACVVYTELVKTSKTYMRTLSVVDPDWLMEAAPAYFRRKRASAIT</sequence>
<dbReference type="InterPro" id="IPR011709">
    <property type="entry name" value="DEAD-box_helicase_OB_fold"/>
</dbReference>
<evidence type="ECO:0000259" key="8">
    <source>
        <dbReference type="PROSITE" id="PS51192"/>
    </source>
</evidence>
<evidence type="ECO:0000256" key="3">
    <source>
        <dbReference type="ARBA" id="ARBA00022801"/>
    </source>
</evidence>
<organism evidence="10 11">
    <name type="scientific">Elysia crispata</name>
    <name type="common">lettuce slug</name>
    <dbReference type="NCBI Taxonomy" id="231223"/>
    <lineage>
        <taxon>Eukaryota</taxon>
        <taxon>Metazoa</taxon>
        <taxon>Spiralia</taxon>
        <taxon>Lophotrochozoa</taxon>
        <taxon>Mollusca</taxon>
        <taxon>Gastropoda</taxon>
        <taxon>Heterobranchia</taxon>
        <taxon>Euthyneura</taxon>
        <taxon>Panpulmonata</taxon>
        <taxon>Sacoglossa</taxon>
        <taxon>Placobranchoidea</taxon>
        <taxon>Plakobranchidae</taxon>
        <taxon>Elysia</taxon>
    </lineage>
</organism>
<dbReference type="InterPro" id="IPR007502">
    <property type="entry name" value="Helicase-assoc_dom"/>
</dbReference>
<comment type="catalytic activity">
    <reaction evidence="6">
        <text>ATP + H2O = ADP + phosphate + H(+)</text>
        <dbReference type="Rhea" id="RHEA:13065"/>
        <dbReference type="ChEBI" id="CHEBI:15377"/>
        <dbReference type="ChEBI" id="CHEBI:15378"/>
        <dbReference type="ChEBI" id="CHEBI:30616"/>
        <dbReference type="ChEBI" id="CHEBI:43474"/>
        <dbReference type="ChEBI" id="CHEBI:456216"/>
        <dbReference type="EC" id="3.6.4.13"/>
    </reaction>
</comment>
<dbReference type="Proteomes" id="UP001283361">
    <property type="component" value="Unassembled WGS sequence"/>
</dbReference>
<comment type="caution">
    <text evidence="10">The sequence shown here is derived from an EMBL/GenBank/DDBJ whole genome shotgun (WGS) entry which is preliminary data.</text>
</comment>
<evidence type="ECO:0000256" key="6">
    <source>
        <dbReference type="ARBA" id="ARBA00047984"/>
    </source>
</evidence>
<keyword evidence="3" id="KW-0378">Hydrolase</keyword>
<dbReference type="InterPro" id="IPR002464">
    <property type="entry name" value="DNA/RNA_helicase_DEAH_CS"/>
</dbReference>
<accession>A0AAE0XM09</accession>
<dbReference type="SMART" id="SM00487">
    <property type="entry name" value="DEXDc"/>
    <property type="match status" value="1"/>
</dbReference>
<dbReference type="InterPro" id="IPR014001">
    <property type="entry name" value="Helicase_ATP-bd"/>
</dbReference>
<dbReference type="PANTHER" id="PTHR18934:SF118">
    <property type="entry name" value="ATP-DEPENDENT RNA HELICASE DHX33"/>
    <property type="match status" value="1"/>
</dbReference>
<dbReference type="FunFam" id="3.40.50.300:FF:000145">
    <property type="entry name" value="probable ATP-dependent RNA helicase DHX40"/>
    <property type="match status" value="1"/>
</dbReference>
<dbReference type="GO" id="GO:0016787">
    <property type="term" value="F:hydrolase activity"/>
    <property type="evidence" value="ECO:0007669"/>
    <property type="project" value="UniProtKB-KW"/>
</dbReference>
<evidence type="ECO:0000256" key="1">
    <source>
        <dbReference type="ARBA" id="ARBA00012552"/>
    </source>
</evidence>
<dbReference type="CDD" id="cd17978">
    <property type="entry name" value="DEXHc_DHX33"/>
    <property type="match status" value="1"/>
</dbReference>
<dbReference type="Pfam" id="PF07717">
    <property type="entry name" value="OB_NTP_bind"/>
    <property type="match status" value="1"/>
</dbReference>
<evidence type="ECO:0000256" key="5">
    <source>
        <dbReference type="ARBA" id="ARBA00022840"/>
    </source>
</evidence>
<dbReference type="SMART" id="SM00847">
    <property type="entry name" value="HA2"/>
    <property type="match status" value="1"/>
</dbReference>
<dbReference type="EMBL" id="JAWDGP010008055">
    <property type="protein sequence ID" value="KAK3696103.1"/>
    <property type="molecule type" value="Genomic_DNA"/>
</dbReference>
<dbReference type="GO" id="GO:0003725">
    <property type="term" value="F:double-stranded RNA binding"/>
    <property type="evidence" value="ECO:0007669"/>
    <property type="project" value="TreeGrafter"/>
</dbReference>
<keyword evidence="5" id="KW-0067">ATP-binding</keyword>
<evidence type="ECO:0000256" key="4">
    <source>
        <dbReference type="ARBA" id="ARBA00022806"/>
    </source>
</evidence>
<dbReference type="SUPFAM" id="SSF52540">
    <property type="entry name" value="P-loop containing nucleoside triphosphate hydrolases"/>
    <property type="match status" value="1"/>
</dbReference>
<dbReference type="Pfam" id="PF04408">
    <property type="entry name" value="WHD_HA2"/>
    <property type="match status" value="1"/>
</dbReference>
<dbReference type="PROSITE" id="PS00690">
    <property type="entry name" value="DEAH_ATP_HELICASE"/>
    <property type="match status" value="1"/>
</dbReference>
<dbReference type="EC" id="3.6.4.13" evidence="1"/>
<feature type="domain" description="Helicase ATP-binding" evidence="8">
    <location>
        <begin position="56"/>
        <end position="224"/>
    </location>
</feature>
<dbReference type="GO" id="GO:0045943">
    <property type="term" value="P:positive regulation of transcription by RNA polymerase I"/>
    <property type="evidence" value="ECO:0007669"/>
    <property type="project" value="TreeGrafter"/>
</dbReference>
<dbReference type="Gene3D" id="3.40.50.300">
    <property type="entry name" value="P-loop containing nucleotide triphosphate hydrolases"/>
    <property type="match status" value="2"/>
</dbReference>
<evidence type="ECO:0000313" key="10">
    <source>
        <dbReference type="EMBL" id="KAK3696103.1"/>
    </source>
</evidence>
<gene>
    <name evidence="10" type="ORF">RRG08_061878</name>
</gene>
<evidence type="ECO:0000256" key="7">
    <source>
        <dbReference type="SAM" id="MobiDB-lite"/>
    </source>
</evidence>
<keyword evidence="11" id="KW-1185">Reference proteome</keyword>
<dbReference type="AlphaFoldDB" id="A0AAE0XM09"/>
<dbReference type="InterPro" id="IPR048333">
    <property type="entry name" value="HA2_WH"/>
</dbReference>
<dbReference type="PROSITE" id="PS51192">
    <property type="entry name" value="HELICASE_ATP_BIND_1"/>
    <property type="match status" value="1"/>
</dbReference>
<dbReference type="Pfam" id="PF00271">
    <property type="entry name" value="Helicase_C"/>
    <property type="match status" value="1"/>
</dbReference>
<dbReference type="InterPro" id="IPR011545">
    <property type="entry name" value="DEAD/DEAH_box_helicase_dom"/>
</dbReference>
<reference evidence="10" key="1">
    <citation type="journal article" date="2023" name="G3 (Bethesda)">
        <title>A reference genome for the long-term kleptoplast-retaining sea slug Elysia crispata morphotype clarki.</title>
        <authorList>
            <person name="Eastman K.E."/>
            <person name="Pendleton A.L."/>
            <person name="Shaikh M.A."/>
            <person name="Suttiyut T."/>
            <person name="Ogas R."/>
            <person name="Tomko P."/>
            <person name="Gavelis G."/>
            <person name="Widhalm J.R."/>
            <person name="Wisecaver J.H."/>
        </authorList>
    </citation>
    <scope>NUCLEOTIDE SEQUENCE</scope>
    <source>
        <strain evidence="10">ECLA1</strain>
    </source>
</reference>
<keyword evidence="4" id="KW-0347">Helicase</keyword>
<dbReference type="FunFam" id="3.40.50.300:FF:000750">
    <property type="entry name" value="Putative ATP-dependent RNA helicase DHX33"/>
    <property type="match status" value="1"/>
</dbReference>
<name>A0AAE0XM09_9GAST</name>
<feature type="compositionally biased region" description="Polar residues" evidence="7">
    <location>
        <begin position="16"/>
        <end position="36"/>
    </location>
</feature>
<dbReference type="GO" id="GO:0005730">
    <property type="term" value="C:nucleolus"/>
    <property type="evidence" value="ECO:0007669"/>
    <property type="project" value="TreeGrafter"/>
</dbReference>
<dbReference type="PROSITE" id="PS51194">
    <property type="entry name" value="HELICASE_CTER"/>
    <property type="match status" value="1"/>
</dbReference>
<feature type="domain" description="Helicase C-terminal" evidence="9">
    <location>
        <begin position="249"/>
        <end position="421"/>
    </location>
</feature>
<evidence type="ECO:0000313" key="11">
    <source>
        <dbReference type="Proteomes" id="UP001283361"/>
    </source>
</evidence>
<dbReference type="InterPro" id="IPR027417">
    <property type="entry name" value="P-loop_NTPase"/>
</dbReference>
<proteinExistence type="predicted"/>
<dbReference type="GO" id="GO:0003724">
    <property type="term" value="F:RNA helicase activity"/>
    <property type="evidence" value="ECO:0007669"/>
    <property type="project" value="UniProtKB-EC"/>
</dbReference>
<dbReference type="SMART" id="SM00490">
    <property type="entry name" value="HELICc"/>
    <property type="match status" value="1"/>
</dbReference>
<keyword evidence="2" id="KW-0547">Nucleotide-binding</keyword>
<protein>
    <recommendedName>
        <fullName evidence="1">RNA helicase</fullName>
        <ecNumber evidence="1">3.6.4.13</ecNumber>
    </recommendedName>
</protein>